<dbReference type="GO" id="GO:0005524">
    <property type="term" value="F:ATP binding"/>
    <property type="evidence" value="ECO:0007669"/>
    <property type="project" value="UniProtKB-UniRule"/>
</dbReference>
<feature type="compositionally biased region" description="Basic and acidic residues" evidence="4">
    <location>
        <begin position="360"/>
        <end position="378"/>
    </location>
</feature>
<feature type="region of interest" description="Disordered" evidence="4">
    <location>
        <begin position="1"/>
        <end position="70"/>
    </location>
</feature>
<feature type="compositionally biased region" description="Low complexity" evidence="4">
    <location>
        <begin position="539"/>
        <end position="553"/>
    </location>
</feature>
<dbReference type="SUPFAM" id="SSF56104">
    <property type="entry name" value="SAICAR synthase-like"/>
    <property type="match status" value="1"/>
</dbReference>
<feature type="region of interest" description="Disordered" evidence="4">
    <location>
        <begin position="520"/>
        <end position="606"/>
    </location>
</feature>
<dbReference type="Proteomes" id="UP000301870">
    <property type="component" value="Chromosome 10"/>
</dbReference>
<organism evidence="6 7">
    <name type="scientific">Spodoptera litura</name>
    <name type="common">Asian cotton leafworm</name>
    <dbReference type="NCBI Taxonomy" id="69820"/>
    <lineage>
        <taxon>Eukaryota</taxon>
        <taxon>Metazoa</taxon>
        <taxon>Ecdysozoa</taxon>
        <taxon>Arthropoda</taxon>
        <taxon>Hexapoda</taxon>
        <taxon>Insecta</taxon>
        <taxon>Pterygota</taxon>
        <taxon>Neoptera</taxon>
        <taxon>Endopterygota</taxon>
        <taxon>Lepidoptera</taxon>
        <taxon>Glossata</taxon>
        <taxon>Ditrysia</taxon>
        <taxon>Noctuoidea</taxon>
        <taxon>Noctuidae</taxon>
        <taxon>Amphipyrinae</taxon>
        <taxon>Spodoptera</taxon>
    </lineage>
</organism>
<keyword evidence="2" id="KW-0963">Cytoplasm</keyword>
<evidence type="ECO:0000313" key="7">
    <source>
        <dbReference type="RefSeq" id="XP_022817183.1"/>
    </source>
</evidence>
<evidence type="ECO:0000256" key="3">
    <source>
        <dbReference type="PROSITE-ProRule" id="PRU00781"/>
    </source>
</evidence>
<keyword evidence="6" id="KW-1185">Reference proteome</keyword>
<dbReference type="AlphaFoldDB" id="A0A9J7IJQ2"/>
<feature type="compositionally biased region" description="Basic residues" evidence="4">
    <location>
        <begin position="58"/>
        <end position="69"/>
    </location>
</feature>
<keyword evidence="3" id="KW-0067">ATP-binding</keyword>
<dbReference type="GO" id="GO:0005737">
    <property type="term" value="C:cytoplasm"/>
    <property type="evidence" value="ECO:0007669"/>
    <property type="project" value="UniProtKB-SubCell"/>
</dbReference>
<evidence type="ECO:0000256" key="4">
    <source>
        <dbReference type="SAM" id="MobiDB-lite"/>
    </source>
</evidence>
<evidence type="ECO:0000256" key="2">
    <source>
        <dbReference type="ARBA" id="ARBA00022490"/>
    </source>
</evidence>
<keyword evidence="3" id="KW-0547">Nucleotide-binding</keyword>
<feature type="domain" description="PIPK" evidence="5">
    <location>
        <begin position="83"/>
        <end position="484"/>
    </location>
</feature>
<dbReference type="PROSITE" id="PS51455">
    <property type="entry name" value="PIPK"/>
    <property type="match status" value="1"/>
</dbReference>
<dbReference type="GO" id="GO:0046854">
    <property type="term" value="P:phosphatidylinositol phosphate biosynthetic process"/>
    <property type="evidence" value="ECO:0007669"/>
    <property type="project" value="TreeGrafter"/>
</dbReference>
<feature type="region of interest" description="Disordered" evidence="4">
    <location>
        <begin position="338"/>
        <end position="419"/>
    </location>
</feature>
<dbReference type="Gene3D" id="3.30.810.10">
    <property type="entry name" value="2-Layer Sandwich"/>
    <property type="match status" value="1"/>
</dbReference>
<evidence type="ECO:0000259" key="5">
    <source>
        <dbReference type="PROSITE" id="PS51455"/>
    </source>
</evidence>
<dbReference type="FunFam" id="3.30.800.10:FF:000001">
    <property type="entry name" value="phosphatidylinositol 4-phosphate 5-kinase type-1 gamma"/>
    <property type="match status" value="1"/>
</dbReference>
<feature type="compositionally biased region" description="Polar residues" evidence="4">
    <location>
        <begin position="634"/>
        <end position="655"/>
    </location>
</feature>
<accession>A0A9J7IJQ2</accession>
<dbReference type="RefSeq" id="XP_022817183.1">
    <property type="nucleotide sequence ID" value="XM_022961415.1"/>
</dbReference>
<proteinExistence type="predicted"/>
<feature type="region of interest" description="Disordered" evidence="4">
    <location>
        <begin position="621"/>
        <end position="690"/>
    </location>
</feature>
<reference evidence="7" key="1">
    <citation type="submission" date="2025-08" db="UniProtKB">
        <authorList>
            <consortium name="RefSeq"/>
        </authorList>
    </citation>
    <scope>IDENTIFICATION</scope>
    <source>
        <strain evidence="7">Ishihara</strain>
        <tissue evidence="7">Whole body</tissue>
    </source>
</reference>
<feature type="compositionally biased region" description="Low complexity" evidence="4">
    <location>
        <begin position="573"/>
        <end position="606"/>
    </location>
</feature>
<dbReference type="GO" id="GO:0005886">
    <property type="term" value="C:plasma membrane"/>
    <property type="evidence" value="ECO:0007669"/>
    <property type="project" value="TreeGrafter"/>
</dbReference>
<dbReference type="SMART" id="SM00330">
    <property type="entry name" value="PIPKc"/>
    <property type="match status" value="1"/>
</dbReference>
<feature type="compositionally biased region" description="Pro residues" evidence="4">
    <location>
        <begin position="560"/>
        <end position="572"/>
    </location>
</feature>
<dbReference type="Gene3D" id="3.30.800.10">
    <property type="entry name" value="Phosphatidylinositol Phosphate Kinase II Beta"/>
    <property type="match status" value="1"/>
</dbReference>
<dbReference type="InterPro" id="IPR002498">
    <property type="entry name" value="PInositol-4-P-4/5-kinase_core"/>
</dbReference>
<name>A0A9J7IJQ2_SPOLT</name>
<sequence length="729" mass="80429">MASGDTDHIEVMDSSATKKSDNATGPSGAEEDDRDKSSIAEKNAPYDPAVGPSGAISKVHKSDRKIGHRRVGEGGEITYKKIQSSQIMGSIQLGIQHAIGGLASKPERDLLMQDFMTVETTNFPHEGSNHTPAHHYSEFKFKTYAPIAFRYFRDLFGIQPDDFLMSMCSAPLRELSNPGASGSIFYLTNDDEFIIKTVQHKEGEFLQKLLPGYYLNLDQNPRTLLPKFFGLYCYQCNSKNVRLVAMNNLLPSSIKLHQKYDLKGSTYKRKANKSERQKTSPTYKDLDFMEHHTEGLFLEADTYNALIKTMQRDCRVLESFKIMDYSLLVGIHNLDEAQREKTEARKRTDSGQSDGDDAEGEPRKGLNRTRSEQGKEDFTAQVKRTQSINRQRLVAHSTAMESIQAESEPIDEEEDVPPGGIPARNARGERLLLFLGIIDILQSYRLRKKLEHTWKSMIHDGDTVSVHRPSFYAQRFLDFMAKTVFKKIPSLDLPEIKGNHRKFRTLVTSYIGLTLKHSPSKRKSIAKPARPQEEIDTPGAGSSGVASVKAGGAPLSCCSTPPPPFEEAPPPRTSRTNSSSTTSSSASGRRRGASSAASVMTTSSASSLALTPAALSSARSNDASVCWTPPASVEGSTPTWTEGTPSFTESSSSEQGYPITPARGATPCDSRDGRRSPRPPPPPARAIPPTTINCLTSEVVEITHLRCETSRITISSYEIHNDADDEETQ</sequence>
<evidence type="ECO:0000256" key="1">
    <source>
        <dbReference type="ARBA" id="ARBA00004496"/>
    </source>
</evidence>
<keyword evidence="3" id="KW-0808">Transferase</keyword>
<dbReference type="GO" id="GO:0016308">
    <property type="term" value="F:1-phosphatidylinositol-4-phosphate 5-kinase activity"/>
    <property type="evidence" value="ECO:0007669"/>
    <property type="project" value="TreeGrafter"/>
</dbReference>
<comment type="subcellular location">
    <subcellularLocation>
        <location evidence="1">Cytoplasm</location>
    </subcellularLocation>
</comment>
<dbReference type="InterPro" id="IPR027483">
    <property type="entry name" value="PInositol-4-P-4/5-kinase_C_sf"/>
</dbReference>
<protein>
    <submittedName>
        <fullName evidence="7">Phosphatidylinositol 4-phosphate 5-kinase type-1 alpha isoform X11</fullName>
    </submittedName>
</protein>
<dbReference type="GeneID" id="111350009"/>
<evidence type="ECO:0000313" key="6">
    <source>
        <dbReference type="Proteomes" id="UP000301870"/>
    </source>
</evidence>
<dbReference type="PANTHER" id="PTHR23086">
    <property type="entry name" value="PHOSPHATIDYLINOSITOL-4-PHOSPHATE 5-KINASE"/>
    <property type="match status" value="1"/>
</dbReference>
<dbReference type="CTD" id="37633"/>
<dbReference type="Pfam" id="PF01504">
    <property type="entry name" value="PIP5K"/>
    <property type="match status" value="1"/>
</dbReference>
<dbReference type="InterPro" id="IPR023610">
    <property type="entry name" value="PInositol-4/5-P-5/4-kinase"/>
</dbReference>
<dbReference type="InterPro" id="IPR027484">
    <property type="entry name" value="PInositol-4-P-5-kinase_N"/>
</dbReference>
<feature type="compositionally biased region" description="Basic and acidic residues" evidence="4">
    <location>
        <begin position="1"/>
        <end position="21"/>
    </location>
</feature>
<keyword evidence="3" id="KW-0418">Kinase</keyword>
<dbReference type="PANTHER" id="PTHR23086:SF101">
    <property type="entry name" value="LP03320P-RELATED"/>
    <property type="match status" value="1"/>
</dbReference>
<dbReference type="CDD" id="cd17301">
    <property type="entry name" value="PIPKc_PIP5KI"/>
    <property type="match status" value="1"/>
</dbReference>
<feature type="compositionally biased region" description="Basic and acidic residues" evidence="4">
    <location>
        <begin position="338"/>
        <end position="349"/>
    </location>
</feature>
<gene>
    <name evidence="7" type="primary">LOC111350009</name>
</gene>